<dbReference type="InterPro" id="IPR036188">
    <property type="entry name" value="FAD/NAD-bd_sf"/>
</dbReference>
<name>A0A1I1RIM5_9FLAO</name>
<dbReference type="STRING" id="870482.SAMN04487987_11027"/>
<sequence length="571" mass="65008">MKNFAIIGIGPRGLYALEMLLINLNKANKKLNITIFEPTAHEGAGPVWDINQAESNWVNIHERALSGLKARPSFNFDSKIISSFPAYHDWSEFNQTQEDPDTFPSRKKIGQYLHERYLALETVLKTSKFFKKVNKEVTALDYQDNLIKLSTNENQTYNLDAILITIGHQPTELSDEMKQWKHFAETEKDNIQFYDNPYSVCKFEDLKNQKTNTINIRGFGLAMIDVMRALTINKFGYFKVIDSHTLKTEYVQLKPQNLSLVPFSLDGKPMAPKPLNQAIDDWYKPNNEVLSAFKKEIELAAKKDTTNNIHFLIDAISKIASHIYLSLQDRALPHNLNDKALKLIISNWLQDNNYKHGLIQKTNISTYKLIERYIQMGLGKIPVSLDYCVGQVWRHCQPTLYASLSHSLLDNEVIEDIIKLDDHSKRYSYGPPIESMQQMLALADANILVFDFVDNPDIKTTNKGWKLTNKDGDTISTNIMINSVLDAPQLLKVNAPLVTSLLKNDLIQPIHTKLGIDTLENGQVISTIKDHNLPIFILGRLCKGSVIGVDALLECFGKRIEDWADAFVKKV</sequence>
<dbReference type="Proteomes" id="UP000199439">
    <property type="component" value="Unassembled WGS sequence"/>
</dbReference>
<evidence type="ECO:0000259" key="1">
    <source>
        <dbReference type="Pfam" id="PF13454"/>
    </source>
</evidence>
<gene>
    <name evidence="2" type="ORF">SAMN04487987_11027</name>
</gene>
<dbReference type="AlphaFoldDB" id="A0A1I1RIM5"/>
<dbReference type="PANTHER" id="PTHR40254:SF1">
    <property type="entry name" value="BLR0577 PROTEIN"/>
    <property type="match status" value="1"/>
</dbReference>
<feature type="domain" description="FAD-dependent urate hydroxylase HpyO/Asp monooxygenase CreE-like FAD/NAD(P)-binding" evidence="1">
    <location>
        <begin position="5"/>
        <end position="169"/>
    </location>
</feature>
<evidence type="ECO:0000313" key="2">
    <source>
        <dbReference type="EMBL" id="SFD34175.1"/>
    </source>
</evidence>
<dbReference type="OrthoDB" id="6309046at2"/>
<dbReference type="Pfam" id="PF13454">
    <property type="entry name" value="NAD_binding_9"/>
    <property type="match status" value="1"/>
</dbReference>
<dbReference type="SUPFAM" id="SSF51905">
    <property type="entry name" value="FAD/NAD(P)-binding domain"/>
    <property type="match status" value="1"/>
</dbReference>
<dbReference type="PANTHER" id="PTHR40254">
    <property type="entry name" value="BLR0577 PROTEIN"/>
    <property type="match status" value="1"/>
</dbReference>
<dbReference type="Gene3D" id="3.50.50.60">
    <property type="entry name" value="FAD/NAD(P)-binding domain"/>
    <property type="match status" value="1"/>
</dbReference>
<dbReference type="EMBL" id="FOMI01000010">
    <property type="protein sequence ID" value="SFD34175.1"/>
    <property type="molecule type" value="Genomic_DNA"/>
</dbReference>
<organism evidence="2 3">
    <name type="scientific">Algibacter pectinivorans</name>
    <dbReference type="NCBI Taxonomy" id="870482"/>
    <lineage>
        <taxon>Bacteria</taxon>
        <taxon>Pseudomonadati</taxon>
        <taxon>Bacteroidota</taxon>
        <taxon>Flavobacteriia</taxon>
        <taxon>Flavobacteriales</taxon>
        <taxon>Flavobacteriaceae</taxon>
        <taxon>Algibacter</taxon>
    </lineage>
</organism>
<dbReference type="InterPro" id="IPR038732">
    <property type="entry name" value="HpyO/CreE_NAD-binding"/>
</dbReference>
<keyword evidence="3" id="KW-1185">Reference proteome</keyword>
<dbReference type="RefSeq" id="WP_092853148.1">
    <property type="nucleotide sequence ID" value="NZ_FOMI01000010.1"/>
</dbReference>
<dbReference type="InterPro" id="IPR052189">
    <property type="entry name" value="L-asp_N-monooxygenase_NS-form"/>
</dbReference>
<protein>
    <submittedName>
        <fullName evidence="2">FAD-NAD(P)-binding</fullName>
    </submittedName>
</protein>
<proteinExistence type="predicted"/>
<accession>A0A1I1RIM5</accession>
<evidence type="ECO:0000313" key="3">
    <source>
        <dbReference type="Proteomes" id="UP000199439"/>
    </source>
</evidence>
<reference evidence="3" key="1">
    <citation type="submission" date="2016-10" db="EMBL/GenBank/DDBJ databases">
        <authorList>
            <person name="Varghese N."/>
            <person name="Submissions S."/>
        </authorList>
    </citation>
    <scope>NUCLEOTIDE SEQUENCE [LARGE SCALE GENOMIC DNA]</scope>
    <source>
        <strain evidence="3">DSM 25730</strain>
    </source>
</reference>